<dbReference type="GO" id="GO:0016740">
    <property type="term" value="F:transferase activity"/>
    <property type="evidence" value="ECO:0007669"/>
    <property type="project" value="UniProtKB-KW"/>
</dbReference>
<evidence type="ECO:0000313" key="7">
    <source>
        <dbReference type="Proteomes" id="UP000184499"/>
    </source>
</evidence>
<feature type="compositionally biased region" description="Low complexity" evidence="4">
    <location>
        <begin position="15"/>
        <end position="29"/>
    </location>
</feature>
<gene>
    <name evidence="6" type="ORF">ASPBRDRAFT_137228</name>
</gene>
<protein>
    <recommendedName>
        <fullName evidence="3">Putative gamma-glutamylcyclotransferase</fullName>
    </recommendedName>
</protein>
<dbReference type="Proteomes" id="UP000184499">
    <property type="component" value="Unassembled WGS sequence"/>
</dbReference>
<sequence>MSSIATEIQQPTQATSFPPETSETTTHSSAPNTHQNPQLFQPHYFFFYGSLGDPSVLTKVLKRQDRPALRPAMIMEHGMKIWGEFPALLDGCPEKPIYGVAYKVRSQAEENRLAEYETDMYRKKGCIIEFRDGSKVPGVTFVWNADPGMLKEEGFDMKDWLLEQQKSRGEGEVGI</sequence>
<comment type="similarity">
    <text evidence="1">Belongs to the gamma-glutamylcyclotransferase family.</text>
</comment>
<evidence type="ECO:0000313" key="6">
    <source>
        <dbReference type="EMBL" id="OJJ66800.1"/>
    </source>
</evidence>
<keyword evidence="7" id="KW-1185">Reference proteome</keyword>
<dbReference type="InterPro" id="IPR013024">
    <property type="entry name" value="GGCT-like"/>
</dbReference>
<dbReference type="VEuPathDB" id="FungiDB:ASPBRDRAFT_137228"/>
<proteinExistence type="inferred from homology"/>
<name>A0A1L9U552_ASPBC</name>
<feature type="region of interest" description="Disordered" evidence="4">
    <location>
        <begin position="1"/>
        <end position="34"/>
    </location>
</feature>
<evidence type="ECO:0000256" key="1">
    <source>
        <dbReference type="ARBA" id="ARBA00008861"/>
    </source>
</evidence>
<evidence type="ECO:0000256" key="3">
    <source>
        <dbReference type="ARBA" id="ARBA00030602"/>
    </source>
</evidence>
<organism evidence="6 7">
    <name type="scientific">Aspergillus brasiliensis (strain CBS 101740 / IMI 381727 / IBT 21946)</name>
    <dbReference type="NCBI Taxonomy" id="767769"/>
    <lineage>
        <taxon>Eukaryota</taxon>
        <taxon>Fungi</taxon>
        <taxon>Dikarya</taxon>
        <taxon>Ascomycota</taxon>
        <taxon>Pezizomycotina</taxon>
        <taxon>Eurotiomycetes</taxon>
        <taxon>Eurotiomycetidae</taxon>
        <taxon>Eurotiales</taxon>
        <taxon>Aspergillaceae</taxon>
        <taxon>Aspergillus</taxon>
        <taxon>Aspergillus subgen. Circumdati</taxon>
    </lineage>
</organism>
<evidence type="ECO:0000256" key="2">
    <source>
        <dbReference type="ARBA" id="ARBA00022679"/>
    </source>
</evidence>
<dbReference type="GeneID" id="93571360"/>
<accession>A0A1L9U552</accession>
<dbReference type="OrthoDB" id="3262926at2759"/>
<dbReference type="SUPFAM" id="SSF110857">
    <property type="entry name" value="Gamma-glutamyl cyclotransferase-like"/>
    <property type="match status" value="1"/>
</dbReference>
<dbReference type="Gene3D" id="3.10.490.10">
    <property type="entry name" value="Gamma-glutamyl cyclotransferase-like"/>
    <property type="match status" value="1"/>
</dbReference>
<dbReference type="OMA" id="AYTWHRC"/>
<dbReference type="InterPro" id="IPR009288">
    <property type="entry name" value="AIG2-like_dom"/>
</dbReference>
<reference evidence="7" key="1">
    <citation type="journal article" date="2017" name="Genome Biol.">
        <title>Comparative genomics reveals high biological diversity and specific adaptations in the industrially and medically important fungal genus Aspergillus.</title>
        <authorList>
            <person name="de Vries R.P."/>
            <person name="Riley R."/>
            <person name="Wiebenga A."/>
            <person name="Aguilar-Osorio G."/>
            <person name="Amillis S."/>
            <person name="Uchima C.A."/>
            <person name="Anderluh G."/>
            <person name="Asadollahi M."/>
            <person name="Askin M."/>
            <person name="Barry K."/>
            <person name="Battaglia E."/>
            <person name="Bayram O."/>
            <person name="Benocci T."/>
            <person name="Braus-Stromeyer S.A."/>
            <person name="Caldana C."/>
            <person name="Canovas D."/>
            <person name="Cerqueira G.C."/>
            <person name="Chen F."/>
            <person name="Chen W."/>
            <person name="Choi C."/>
            <person name="Clum A."/>
            <person name="Dos Santos R.A."/>
            <person name="Damasio A.R."/>
            <person name="Diallinas G."/>
            <person name="Emri T."/>
            <person name="Fekete E."/>
            <person name="Flipphi M."/>
            <person name="Freyberg S."/>
            <person name="Gallo A."/>
            <person name="Gournas C."/>
            <person name="Habgood R."/>
            <person name="Hainaut M."/>
            <person name="Harispe M.L."/>
            <person name="Henrissat B."/>
            <person name="Hilden K.S."/>
            <person name="Hope R."/>
            <person name="Hossain A."/>
            <person name="Karabika E."/>
            <person name="Karaffa L."/>
            <person name="Karanyi Z."/>
            <person name="Krasevec N."/>
            <person name="Kuo A."/>
            <person name="Kusch H."/>
            <person name="LaButti K."/>
            <person name="Lagendijk E.L."/>
            <person name="Lapidus A."/>
            <person name="Levasseur A."/>
            <person name="Lindquist E."/>
            <person name="Lipzen A."/>
            <person name="Logrieco A.F."/>
            <person name="MacCabe A."/>
            <person name="Maekelae M.R."/>
            <person name="Malavazi I."/>
            <person name="Melin P."/>
            <person name="Meyer V."/>
            <person name="Mielnichuk N."/>
            <person name="Miskei M."/>
            <person name="Molnar A.P."/>
            <person name="Mule G."/>
            <person name="Ngan C.Y."/>
            <person name="Orejas M."/>
            <person name="Orosz E."/>
            <person name="Ouedraogo J.P."/>
            <person name="Overkamp K.M."/>
            <person name="Park H.-S."/>
            <person name="Perrone G."/>
            <person name="Piumi F."/>
            <person name="Punt P.J."/>
            <person name="Ram A.F."/>
            <person name="Ramon A."/>
            <person name="Rauscher S."/>
            <person name="Record E."/>
            <person name="Riano-Pachon D.M."/>
            <person name="Robert V."/>
            <person name="Roehrig J."/>
            <person name="Ruller R."/>
            <person name="Salamov A."/>
            <person name="Salih N.S."/>
            <person name="Samson R.A."/>
            <person name="Sandor E."/>
            <person name="Sanguinetti M."/>
            <person name="Schuetze T."/>
            <person name="Sepcic K."/>
            <person name="Shelest E."/>
            <person name="Sherlock G."/>
            <person name="Sophianopoulou V."/>
            <person name="Squina F.M."/>
            <person name="Sun H."/>
            <person name="Susca A."/>
            <person name="Todd R.B."/>
            <person name="Tsang A."/>
            <person name="Unkles S.E."/>
            <person name="van de Wiele N."/>
            <person name="van Rossen-Uffink D."/>
            <person name="Oliveira J.V."/>
            <person name="Vesth T.C."/>
            <person name="Visser J."/>
            <person name="Yu J.-H."/>
            <person name="Zhou M."/>
            <person name="Andersen M.R."/>
            <person name="Archer D.B."/>
            <person name="Baker S.E."/>
            <person name="Benoit I."/>
            <person name="Brakhage A.A."/>
            <person name="Braus G.H."/>
            <person name="Fischer R."/>
            <person name="Frisvad J.C."/>
            <person name="Goldman G.H."/>
            <person name="Houbraken J."/>
            <person name="Oakley B."/>
            <person name="Pocsi I."/>
            <person name="Scazzocchio C."/>
            <person name="Seiboth B."/>
            <person name="vanKuyk P.A."/>
            <person name="Wortman J."/>
            <person name="Dyer P.S."/>
            <person name="Grigoriev I.V."/>
        </authorList>
    </citation>
    <scope>NUCLEOTIDE SEQUENCE [LARGE SCALE GENOMIC DNA]</scope>
    <source>
        <strain evidence="7">CBS 101740 / IMI 381727 / IBT 21946</strain>
    </source>
</reference>
<evidence type="ECO:0000259" key="5">
    <source>
        <dbReference type="Pfam" id="PF06094"/>
    </source>
</evidence>
<dbReference type="InterPro" id="IPR036568">
    <property type="entry name" value="GGCT-like_sf"/>
</dbReference>
<dbReference type="CDD" id="cd06661">
    <property type="entry name" value="GGCT_like"/>
    <property type="match status" value="1"/>
</dbReference>
<dbReference type="RefSeq" id="XP_067474050.1">
    <property type="nucleotide sequence ID" value="XM_067618872.1"/>
</dbReference>
<keyword evidence="2" id="KW-0808">Transferase</keyword>
<dbReference type="Pfam" id="PF06094">
    <property type="entry name" value="GGACT"/>
    <property type="match status" value="1"/>
</dbReference>
<dbReference type="PANTHER" id="PTHR31544">
    <property type="entry name" value="AIG2-LIKE PROTEIN D"/>
    <property type="match status" value="1"/>
</dbReference>
<feature type="domain" description="Gamma-glutamylcyclotransferase AIG2-like" evidence="5">
    <location>
        <begin position="45"/>
        <end position="160"/>
    </location>
</feature>
<dbReference type="PANTHER" id="PTHR31544:SF4">
    <property type="entry name" value="GAMMA-GLUTAMYLCYCLOTRANSFERASE-RELATED"/>
    <property type="match status" value="1"/>
</dbReference>
<evidence type="ECO:0000256" key="4">
    <source>
        <dbReference type="SAM" id="MobiDB-lite"/>
    </source>
</evidence>
<feature type="compositionally biased region" description="Polar residues" evidence="4">
    <location>
        <begin position="1"/>
        <end position="14"/>
    </location>
</feature>
<dbReference type="AlphaFoldDB" id="A0A1L9U552"/>
<dbReference type="EMBL" id="KV878697">
    <property type="protein sequence ID" value="OJJ66800.1"/>
    <property type="molecule type" value="Genomic_DNA"/>
</dbReference>
<dbReference type="InterPro" id="IPR045038">
    <property type="entry name" value="AIG2-like"/>
</dbReference>